<keyword evidence="2 12" id="KW-0813">Transport</keyword>
<dbReference type="Gene3D" id="2.170.130.10">
    <property type="entry name" value="TonB-dependent receptor, plug domain"/>
    <property type="match status" value="1"/>
</dbReference>
<dbReference type="Pfam" id="PF00593">
    <property type="entry name" value="TonB_dep_Rec_b-barrel"/>
    <property type="match status" value="1"/>
</dbReference>
<dbReference type="EMBL" id="PIPU01000003">
    <property type="protein sequence ID" value="RUO47839.1"/>
    <property type="molecule type" value="Genomic_DNA"/>
</dbReference>
<evidence type="ECO:0000256" key="5">
    <source>
        <dbReference type="ARBA" id="ARBA00022692"/>
    </source>
</evidence>
<comment type="subcellular location">
    <subcellularLocation>
        <location evidence="1 12">Cell outer membrane</location>
        <topology evidence="1 12">Multi-pass membrane protein</topology>
    </subcellularLocation>
</comment>
<dbReference type="InterPro" id="IPR037066">
    <property type="entry name" value="Plug_dom_sf"/>
</dbReference>
<keyword evidence="6" id="KW-0732">Signal</keyword>
<gene>
    <name evidence="16" type="ORF">CWE24_07545</name>
</gene>
<keyword evidence="4" id="KW-0410">Iron transport</keyword>
<evidence type="ECO:0000259" key="15">
    <source>
        <dbReference type="Pfam" id="PF07715"/>
    </source>
</evidence>
<keyword evidence="11 12" id="KW-0998">Cell outer membrane</keyword>
<evidence type="ECO:0000256" key="1">
    <source>
        <dbReference type="ARBA" id="ARBA00004571"/>
    </source>
</evidence>
<evidence type="ECO:0000256" key="11">
    <source>
        <dbReference type="ARBA" id="ARBA00023237"/>
    </source>
</evidence>
<keyword evidence="9 13" id="KW-0798">TonB box</keyword>
<evidence type="ECO:0000256" key="2">
    <source>
        <dbReference type="ARBA" id="ARBA00022448"/>
    </source>
</evidence>
<keyword evidence="7" id="KW-0408">Iron</keyword>
<dbReference type="InterPro" id="IPR036942">
    <property type="entry name" value="Beta-barrel_TonB_sf"/>
</dbReference>
<reference evidence="17" key="1">
    <citation type="journal article" date="2018" name="Front. Microbiol.">
        <title>Genome-Based Analysis Reveals the Taxonomy and Diversity of the Family Idiomarinaceae.</title>
        <authorList>
            <person name="Liu Y."/>
            <person name="Lai Q."/>
            <person name="Shao Z."/>
        </authorList>
    </citation>
    <scope>NUCLEOTIDE SEQUENCE [LARGE SCALE GENOMIC DNA]</scope>
    <source>
        <strain evidence="17">908033</strain>
    </source>
</reference>
<keyword evidence="17" id="KW-1185">Reference proteome</keyword>
<evidence type="ECO:0000259" key="14">
    <source>
        <dbReference type="Pfam" id="PF00593"/>
    </source>
</evidence>
<evidence type="ECO:0000256" key="12">
    <source>
        <dbReference type="PROSITE-ProRule" id="PRU01360"/>
    </source>
</evidence>
<dbReference type="PANTHER" id="PTHR32552">
    <property type="entry name" value="FERRICHROME IRON RECEPTOR-RELATED"/>
    <property type="match status" value="1"/>
</dbReference>
<name>A0A432XGE2_9GAMM</name>
<organism evidence="16 17">
    <name type="scientific">Pseudidiomarina donghaiensis</name>
    <dbReference type="NCBI Taxonomy" id="519452"/>
    <lineage>
        <taxon>Bacteria</taxon>
        <taxon>Pseudomonadati</taxon>
        <taxon>Pseudomonadota</taxon>
        <taxon>Gammaproteobacteria</taxon>
        <taxon>Alteromonadales</taxon>
        <taxon>Idiomarinaceae</taxon>
        <taxon>Pseudidiomarina</taxon>
    </lineage>
</organism>
<evidence type="ECO:0000256" key="6">
    <source>
        <dbReference type="ARBA" id="ARBA00022729"/>
    </source>
</evidence>
<dbReference type="GO" id="GO:0009279">
    <property type="term" value="C:cell outer membrane"/>
    <property type="evidence" value="ECO:0007669"/>
    <property type="project" value="UniProtKB-SubCell"/>
</dbReference>
<dbReference type="InterPro" id="IPR012910">
    <property type="entry name" value="Plug_dom"/>
</dbReference>
<keyword evidence="5 12" id="KW-0812">Transmembrane</keyword>
<dbReference type="AlphaFoldDB" id="A0A432XGE2"/>
<dbReference type="PANTHER" id="PTHR32552:SF68">
    <property type="entry name" value="FERRICHROME OUTER MEMBRANE TRANSPORTER_PHAGE RECEPTOR"/>
    <property type="match status" value="1"/>
</dbReference>
<comment type="similarity">
    <text evidence="12 13">Belongs to the TonB-dependent receptor family.</text>
</comment>
<evidence type="ECO:0008006" key="18">
    <source>
        <dbReference type="Google" id="ProtNLM"/>
    </source>
</evidence>
<dbReference type="RefSeq" id="WP_092839393.1">
    <property type="nucleotide sequence ID" value="NZ_FPCF01000002.1"/>
</dbReference>
<evidence type="ECO:0000313" key="17">
    <source>
        <dbReference type="Proteomes" id="UP000286985"/>
    </source>
</evidence>
<feature type="domain" description="TonB-dependent receptor-like beta-barrel" evidence="14">
    <location>
        <begin position="244"/>
        <end position="626"/>
    </location>
</feature>
<dbReference type="STRING" id="519452.SAMN04488139_1329"/>
<dbReference type="Pfam" id="PF07715">
    <property type="entry name" value="Plug"/>
    <property type="match status" value="1"/>
</dbReference>
<dbReference type="PROSITE" id="PS52016">
    <property type="entry name" value="TONB_DEPENDENT_REC_3"/>
    <property type="match status" value="1"/>
</dbReference>
<evidence type="ECO:0000256" key="13">
    <source>
        <dbReference type="RuleBase" id="RU003357"/>
    </source>
</evidence>
<protein>
    <recommendedName>
        <fullName evidence="18">TonB-dependent receptor</fullName>
    </recommendedName>
</protein>
<comment type="caution">
    <text evidence="16">The sequence shown here is derived from an EMBL/GenBank/DDBJ whole genome shotgun (WGS) entry which is preliminary data.</text>
</comment>
<feature type="domain" description="TonB-dependent receptor plug" evidence="15">
    <location>
        <begin position="43"/>
        <end position="152"/>
    </location>
</feature>
<keyword evidence="10 12" id="KW-0472">Membrane</keyword>
<evidence type="ECO:0000256" key="9">
    <source>
        <dbReference type="ARBA" id="ARBA00023077"/>
    </source>
</evidence>
<evidence type="ECO:0000256" key="10">
    <source>
        <dbReference type="ARBA" id="ARBA00023136"/>
    </source>
</evidence>
<sequence length="672" mass="74638">MLLSSILVASLAATTETSATLASASVVVDEVIVVNQSQPRPADETPAALTNLDLDEQPEGLRVDAAELLKGVAGVQADSRANYAQDTRITLRGFGARSAFGVRGVILQLDGIPLSMPDGQAQTSSILLDEPANVQIIRGPLATIYGNSAGGVIQWFSERPQTTQVQVDFMAGTSDTQRQHVQADYVSERSAVRLAGARFRTDGPRQHNSAERDQLALRWYYDLTDSVEMIVRLDDNNAPLLQDPGSLTPADWQADPSQTFGGAERFNTRKSIHHQQMSLSVRSSVGNKSGWHLNAWRGWRDVLQYLPFPGSDTRSSGAVIDLQRSFTGLDASYDIHWNGQWQTTLGAHVAEQVDRRYGFVNDFGQRGELRRNERGEVSQTALYSLTDWRVNEHWSVTAGLRYSDVEFSVDDYFILPENPDDSGAQQQHALSWSLGANYQISDTWRVFAARGHGFETATLTEMAYSNTETGLNTALGPAFNDQWEVGVSWQHAAAKGQLSWFDIETTDEIVVDQSIDGRTTYTNAGLTERYGAELEVSWQLAENWDWRGAATWLKATYGNGNRLPGVAEQTAYSQLNWNYLLNHRLSLITEYRGDIAATDDNNVMAPSHTLWHINWRADYVFSNWQVSPWLQLHNIGDTKYVGAVVVNQGNGRAFEPGVGREVQVGFGLSRRW</sequence>
<dbReference type="InterPro" id="IPR000531">
    <property type="entry name" value="Beta-barrel_TonB"/>
</dbReference>
<dbReference type="GO" id="GO:0015344">
    <property type="term" value="F:siderophore uptake transmembrane transporter activity"/>
    <property type="evidence" value="ECO:0007669"/>
    <property type="project" value="TreeGrafter"/>
</dbReference>
<evidence type="ECO:0000256" key="4">
    <source>
        <dbReference type="ARBA" id="ARBA00022496"/>
    </source>
</evidence>
<evidence type="ECO:0000256" key="8">
    <source>
        <dbReference type="ARBA" id="ARBA00023065"/>
    </source>
</evidence>
<keyword evidence="8" id="KW-0406">Ion transport</keyword>
<evidence type="ECO:0000313" key="16">
    <source>
        <dbReference type="EMBL" id="RUO47839.1"/>
    </source>
</evidence>
<keyword evidence="3 12" id="KW-1134">Transmembrane beta strand</keyword>
<dbReference type="OrthoDB" id="9760620at2"/>
<evidence type="ECO:0000256" key="3">
    <source>
        <dbReference type="ARBA" id="ARBA00022452"/>
    </source>
</evidence>
<dbReference type="Gene3D" id="2.40.170.20">
    <property type="entry name" value="TonB-dependent receptor, beta-barrel domain"/>
    <property type="match status" value="1"/>
</dbReference>
<evidence type="ECO:0000256" key="7">
    <source>
        <dbReference type="ARBA" id="ARBA00023004"/>
    </source>
</evidence>
<proteinExistence type="inferred from homology"/>
<dbReference type="Proteomes" id="UP000286985">
    <property type="component" value="Unassembled WGS sequence"/>
</dbReference>
<accession>A0A432XGE2</accession>
<dbReference type="InterPro" id="IPR039426">
    <property type="entry name" value="TonB-dep_rcpt-like"/>
</dbReference>
<dbReference type="SUPFAM" id="SSF56935">
    <property type="entry name" value="Porins"/>
    <property type="match status" value="1"/>
</dbReference>